<dbReference type="GO" id="GO:0090729">
    <property type="term" value="F:toxin activity"/>
    <property type="evidence" value="ECO:0007669"/>
    <property type="project" value="UniProtKB-KW"/>
</dbReference>
<evidence type="ECO:0000256" key="3">
    <source>
        <dbReference type="ARBA" id="ARBA00023026"/>
    </source>
</evidence>
<dbReference type="SUPFAM" id="SSF56399">
    <property type="entry name" value="ADP-ribosylation"/>
    <property type="match status" value="1"/>
</dbReference>
<evidence type="ECO:0000256" key="1">
    <source>
        <dbReference type="ARBA" id="ARBA00022656"/>
    </source>
</evidence>
<dbReference type="AlphaFoldDB" id="A0A8H4Q4S9"/>
<keyword evidence="1" id="KW-0800">Toxin</keyword>
<dbReference type="InterPro" id="IPR001144">
    <property type="entry name" value="Enterotoxin_A"/>
</dbReference>
<evidence type="ECO:0000256" key="4">
    <source>
        <dbReference type="ARBA" id="ARBA00023157"/>
    </source>
</evidence>
<evidence type="ECO:0000313" key="5">
    <source>
        <dbReference type="EMBL" id="KAF4585668.1"/>
    </source>
</evidence>
<comment type="caution">
    <text evidence="5">The sequence shown here is derived from an EMBL/GenBank/DDBJ whole genome shotgun (WGS) entry which is preliminary data.</text>
</comment>
<keyword evidence="2" id="KW-0732">Signal</keyword>
<accession>A0A8H4Q4S9</accession>
<gene>
    <name evidence="5" type="ORF">GQ602_004973</name>
</gene>
<sequence>MDPRTVRSQGGLRPQGVNWEQDEEAFSIDHHYISGPNGCEMDGSSGPSSSFRTAYVSVSRQLDTAAAFGNWMYEIRATPNMLDDRWPEPYPDGEVFALGGILWKQVRRYARILRFSDDSFNLTTWANNSDYDGRLYEDSHLAAKCHVSVKFPRALSWGEVGDAQAEWLRRPLFHTARSFVQDVAMDLVGTLPLKFGSYDVDYTIPGPSKEDASELEVTQKRVEHDLHRLGPGGEHSDVFIREGRESMRGLIKDGRMNEAGCATWLRPRGLMGKRAEEPQEQPKSDSCCKVAAAFRQKTRRAQQVREVFGLSLNEMRQLMAGEFDGLNCALLVARMKEKADPNRSPESKGVYIIDAPTEESNLRDCKWAQEMVTPKPIEAVFYAHHLWPAEAKLQGGFLPPDGTTAFSAYRTFGAAAKRAGAYPSKGTQGLAGVVYLVRATPNMLVTQMTVPMVVGGIVWKQVMGWVYVPHNYHPPKDDSMQEEPRKQVRYMELLNQLSQRDTTLFEHNPDYDSGLNNYTAHDEYVDFENKPVQLLRDFMDVNGGPIGWTGDFPLFKRPAHKPDAVPAVHKPSMLQRVRDILSGPWGSLLTWLTASAALVFPVLGEMVAADRILNAALQGGRVNLIHMLRYTMG</sequence>
<evidence type="ECO:0000313" key="6">
    <source>
        <dbReference type="Proteomes" id="UP000562929"/>
    </source>
</evidence>
<dbReference type="Proteomes" id="UP000562929">
    <property type="component" value="Unassembled WGS sequence"/>
</dbReference>
<protein>
    <submittedName>
        <fullName evidence="5">Putative enterotoxin</fullName>
    </submittedName>
</protein>
<proteinExistence type="predicted"/>
<organism evidence="5 6">
    <name type="scientific">Ophiocordyceps camponoti-floridani</name>
    <dbReference type="NCBI Taxonomy" id="2030778"/>
    <lineage>
        <taxon>Eukaryota</taxon>
        <taxon>Fungi</taxon>
        <taxon>Dikarya</taxon>
        <taxon>Ascomycota</taxon>
        <taxon>Pezizomycotina</taxon>
        <taxon>Sordariomycetes</taxon>
        <taxon>Hypocreomycetidae</taxon>
        <taxon>Hypocreales</taxon>
        <taxon>Ophiocordycipitaceae</taxon>
        <taxon>Ophiocordyceps</taxon>
    </lineage>
</organism>
<dbReference type="Gene3D" id="3.90.210.10">
    <property type="entry name" value="Heat-Labile Enterotoxin, subunit A"/>
    <property type="match status" value="2"/>
</dbReference>
<keyword evidence="3" id="KW-0843">Virulence</keyword>
<dbReference type="Pfam" id="PF01375">
    <property type="entry name" value="Enterotoxin_a"/>
    <property type="match status" value="1"/>
</dbReference>
<evidence type="ECO:0000256" key="2">
    <source>
        <dbReference type="ARBA" id="ARBA00022729"/>
    </source>
</evidence>
<dbReference type="EMBL" id="JAACLJ010000005">
    <property type="protein sequence ID" value="KAF4585668.1"/>
    <property type="molecule type" value="Genomic_DNA"/>
</dbReference>
<keyword evidence="6" id="KW-1185">Reference proteome</keyword>
<reference evidence="5 6" key="1">
    <citation type="journal article" date="2020" name="G3 (Bethesda)">
        <title>Genetic Underpinnings of Host Manipulation by Ophiocordyceps as Revealed by Comparative Transcriptomics.</title>
        <authorList>
            <person name="Will I."/>
            <person name="Das B."/>
            <person name="Trinh T."/>
            <person name="Brachmann A."/>
            <person name="Ohm R.A."/>
            <person name="de Bekker C."/>
        </authorList>
    </citation>
    <scope>NUCLEOTIDE SEQUENCE [LARGE SCALE GENOMIC DNA]</scope>
    <source>
        <strain evidence="5 6">EC05</strain>
    </source>
</reference>
<keyword evidence="4" id="KW-1015">Disulfide bond</keyword>
<dbReference type="OrthoDB" id="4922995at2759"/>
<name>A0A8H4Q4S9_9HYPO</name>